<keyword evidence="2" id="KW-1185">Reference proteome</keyword>
<dbReference type="Proteomes" id="UP001172386">
    <property type="component" value="Unassembled WGS sequence"/>
</dbReference>
<sequence length="511" mass="57740">MFLALLLSYGPYAVAVFLLFHLVYFRWFHPLAKFPGPFWASQTNAWKAYQLWTRRMPVTLQSLHERYGPVIRIGPNDLNFASEDASATIYKSGRTMPKSSFYDGFTTFQANLFGTRDEDLHALRRRQMSHGFSAASLKSMEGIFDRHISELRKQIEEYAVSGEQFDLKELIAYYAYDIIGELAFSRDFGTLRSRDPADLPPINDHIFLGCMYGMLPNLLPYSMRLTKYIPLPYVQKMLKSRLRLRNTTAECVAVEMARSKDPQQNTEKNLLTQLIDAKDPESGAGLTHTDVASEAFGFLVAGSHTTSGTLTLLFYHLLHSPKVAAHLTKELDDQLELLDEGSSYIYQNLDSTLPYAHACIQENYRITPVFTMPLPRMVTDPAGVIIASQHIPVGSNVSMVNYCLHHNASIWGPDHNIFDPSRWLPSRTGDNKTRSVKADINNIMPFGAGHRTCIGRNIAAMSVLKVLVTLWRNYEFSVVDEHEALVIESVGIDEKAGPLLCRVKMRRAAAF</sequence>
<accession>A0ACC3ACF4</accession>
<evidence type="ECO:0000313" key="1">
    <source>
        <dbReference type="EMBL" id="KAJ9659531.1"/>
    </source>
</evidence>
<organism evidence="1 2">
    <name type="scientific">Neophaeococcomyces mojaviensis</name>
    <dbReference type="NCBI Taxonomy" id="3383035"/>
    <lineage>
        <taxon>Eukaryota</taxon>
        <taxon>Fungi</taxon>
        <taxon>Dikarya</taxon>
        <taxon>Ascomycota</taxon>
        <taxon>Pezizomycotina</taxon>
        <taxon>Eurotiomycetes</taxon>
        <taxon>Chaetothyriomycetidae</taxon>
        <taxon>Chaetothyriales</taxon>
        <taxon>Chaetothyriales incertae sedis</taxon>
        <taxon>Neophaeococcomyces</taxon>
    </lineage>
</organism>
<reference evidence="1" key="1">
    <citation type="submission" date="2022-10" db="EMBL/GenBank/DDBJ databases">
        <title>Culturing micro-colonial fungi from biological soil crusts in the Mojave desert and describing Neophaeococcomyces mojavensis, and introducing the new genera and species Taxawa tesnikishii.</title>
        <authorList>
            <person name="Kurbessoian T."/>
            <person name="Stajich J.E."/>
        </authorList>
    </citation>
    <scope>NUCLEOTIDE SEQUENCE</scope>
    <source>
        <strain evidence="1">JES_112</strain>
    </source>
</reference>
<gene>
    <name evidence="1" type="ORF">H2198_003107</name>
</gene>
<dbReference type="EMBL" id="JAPDRQ010000039">
    <property type="protein sequence ID" value="KAJ9659531.1"/>
    <property type="molecule type" value="Genomic_DNA"/>
</dbReference>
<proteinExistence type="predicted"/>
<comment type="caution">
    <text evidence="1">The sequence shown here is derived from an EMBL/GenBank/DDBJ whole genome shotgun (WGS) entry which is preliminary data.</text>
</comment>
<name>A0ACC3ACF4_9EURO</name>
<protein>
    <submittedName>
        <fullName evidence="1">Uncharacterized protein</fullName>
    </submittedName>
</protein>
<evidence type="ECO:0000313" key="2">
    <source>
        <dbReference type="Proteomes" id="UP001172386"/>
    </source>
</evidence>